<accession>A0A375YBM2</accession>
<sequence>MGETDGGGPDQDRVKIGVAVTTVGRWEPLRELLGDLAAQTLRPSAVAIAHHDAADHPQLEKLVESFSGTLDIRTVVSPRGISNGRNAAAAALGPDVDWLWFPNDTTRIEPDTLAQLSRHCVAGNTAVAAQLVDSEGPRNPLPEPGSTLTRRNVWGAMEPATLLERTAFEAAGGWNTSLGSGSDTPWQSGEGPDLLLRMAERDNFAITWVPDIAISAQTEFAHLPPRERRRKQRSYGRGHGYVLRLWHYPWWYKAVNLVAAALMPLRKPEKFGPGEAFALLVGRTEGVLGRPFTRATDHRAILR</sequence>
<evidence type="ECO:0000256" key="5">
    <source>
        <dbReference type="ARBA" id="ARBA00023316"/>
    </source>
</evidence>
<gene>
    <name evidence="6" type="ORF">MPP7335_00228</name>
</gene>
<comment type="similarity">
    <text evidence="2">Belongs to the glycosyltransferase 2 family.</text>
</comment>
<dbReference type="PANTHER" id="PTHR43179:SF12">
    <property type="entry name" value="GALACTOFURANOSYLTRANSFERASE GLFT2"/>
    <property type="match status" value="1"/>
</dbReference>
<evidence type="ECO:0000256" key="4">
    <source>
        <dbReference type="ARBA" id="ARBA00022679"/>
    </source>
</evidence>
<keyword evidence="7" id="KW-1185">Reference proteome</keyword>
<dbReference type="RefSeq" id="WP_083141946.1">
    <property type="nucleotide sequence ID" value="NZ_MVID01000002.1"/>
</dbReference>
<dbReference type="GO" id="GO:0016757">
    <property type="term" value="F:glycosyltransferase activity"/>
    <property type="evidence" value="ECO:0007669"/>
    <property type="project" value="UniProtKB-KW"/>
</dbReference>
<keyword evidence="3" id="KW-0328">Glycosyltransferase</keyword>
<dbReference type="EMBL" id="UEGS01000001">
    <property type="protein sequence ID" value="SRX78504.1"/>
    <property type="molecule type" value="Genomic_DNA"/>
</dbReference>
<dbReference type="InterPro" id="IPR029044">
    <property type="entry name" value="Nucleotide-diphossugar_trans"/>
</dbReference>
<dbReference type="AlphaFoldDB" id="A0A375YBM2"/>
<evidence type="ECO:0000313" key="7">
    <source>
        <dbReference type="Proteomes" id="UP000252008"/>
    </source>
</evidence>
<protein>
    <submittedName>
        <fullName evidence="6">Glycosyltransferase [Microbacterium testaceum StLB037]</fullName>
    </submittedName>
</protein>
<reference evidence="6 7" key="1">
    <citation type="submission" date="2018-05" db="EMBL/GenBank/DDBJ databases">
        <authorList>
            <consortium name="IHU Genomes"/>
        </authorList>
    </citation>
    <scope>NUCLEOTIDE SEQUENCE [LARGE SCALE GENOMIC DNA]</scope>
    <source>
        <strain evidence="6 7">P7335</strain>
    </source>
</reference>
<name>A0A375YBM2_MYCPF</name>
<dbReference type="PANTHER" id="PTHR43179">
    <property type="entry name" value="RHAMNOSYLTRANSFERASE WBBL"/>
    <property type="match status" value="1"/>
</dbReference>
<comment type="pathway">
    <text evidence="1">Cell wall biogenesis; cell wall polysaccharide biosynthesis.</text>
</comment>
<evidence type="ECO:0000313" key="6">
    <source>
        <dbReference type="EMBL" id="SRX78504.1"/>
    </source>
</evidence>
<evidence type="ECO:0000256" key="1">
    <source>
        <dbReference type="ARBA" id="ARBA00004776"/>
    </source>
</evidence>
<dbReference type="SUPFAM" id="SSF53448">
    <property type="entry name" value="Nucleotide-diphospho-sugar transferases"/>
    <property type="match status" value="1"/>
</dbReference>
<proteinExistence type="inferred from homology"/>
<dbReference type="Proteomes" id="UP000252008">
    <property type="component" value="Unassembled WGS sequence"/>
</dbReference>
<dbReference type="STRING" id="39692.BST38_04000"/>
<dbReference type="GO" id="GO:0071555">
    <property type="term" value="P:cell wall organization"/>
    <property type="evidence" value="ECO:0007669"/>
    <property type="project" value="UniProtKB-KW"/>
</dbReference>
<dbReference type="Gene3D" id="3.90.550.10">
    <property type="entry name" value="Spore Coat Polysaccharide Biosynthesis Protein SpsA, Chain A"/>
    <property type="match status" value="1"/>
</dbReference>
<organism evidence="6 7">
    <name type="scientific">Mycolicibacterium parafortuitum</name>
    <name type="common">Mycobacterium parafortuitum</name>
    <dbReference type="NCBI Taxonomy" id="39692"/>
    <lineage>
        <taxon>Bacteria</taxon>
        <taxon>Bacillati</taxon>
        <taxon>Actinomycetota</taxon>
        <taxon>Actinomycetes</taxon>
        <taxon>Mycobacteriales</taxon>
        <taxon>Mycobacteriaceae</taxon>
        <taxon>Mycolicibacterium</taxon>
    </lineage>
</organism>
<evidence type="ECO:0000256" key="2">
    <source>
        <dbReference type="ARBA" id="ARBA00006739"/>
    </source>
</evidence>
<evidence type="ECO:0000256" key="3">
    <source>
        <dbReference type="ARBA" id="ARBA00022676"/>
    </source>
</evidence>
<keyword evidence="5" id="KW-0961">Cell wall biogenesis/degradation</keyword>
<keyword evidence="4 6" id="KW-0808">Transferase</keyword>